<evidence type="ECO:0000259" key="1">
    <source>
        <dbReference type="SMART" id="SM00287"/>
    </source>
</evidence>
<dbReference type="Gene3D" id="2.30.30.40">
    <property type="entry name" value="SH3 Domains"/>
    <property type="match status" value="1"/>
</dbReference>
<evidence type="ECO:0000313" key="2">
    <source>
        <dbReference type="EMBL" id="EHQ06822.1"/>
    </source>
</evidence>
<dbReference type="AlphaFoldDB" id="H2CFX3"/>
<dbReference type="Pfam" id="PF08239">
    <property type="entry name" value="SH3_3"/>
    <property type="match status" value="1"/>
</dbReference>
<feature type="domain" description="SH3b" evidence="1">
    <location>
        <begin position="175"/>
        <end position="247"/>
    </location>
</feature>
<accession>H2CFX3</accession>
<dbReference type="PANTHER" id="PTHR34408">
    <property type="entry name" value="FAMILY PROTEIN, PUTATIVE-RELATED"/>
    <property type="match status" value="1"/>
</dbReference>
<dbReference type="SMART" id="SM00287">
    <property type="entry name" value="SH3b"/>
    <property type="match status" value="1"/>
</dbReference>
<gene>
    <name evidence="2" type="ORF">Lepil_2144</name>
</gene>
<organism evidence="2 3">
    <name type="scientific">Leptonema illini DSM 21528</name>
    <dbReference type="NCBI Taxonomy" id="929563"/>
    <lineage>
        <taxon>Bacteria</taxon>
        <taxon>Pseudomonadati</taxon>
        <taxon>Spirochaetota</taxon>
        <taxon>Spirochaetia</taxon>
        <taxon>Leptospirales</taxon>
        <taxon>Leptospiraceae</taxon>
        <taxon>Leptonema</taxon>
    </lineage>
</organism>
<dbReference type="HOGENOM" id="CLU_561187_0_0_12"/>
<dbReference type="PROSITE" id="PS51257">
    <property type="entry name" value="PROKAR_LIPOPROTEIN"/>
    <property type="match status" value="1"/>
</dbReference>
<proteinExistence type="predicted"/>
<dbReference type="InterPro" id="IPR003646">
    <property type="entry name" value="SH3-like_bac-type"/>
</dbReference>
<dbReference type="PANTHER" id="PTHR34408:SF1">
    <property type="entry name" value="GLYCOSYL HYDROLASE FAMILY 19 DOMAIN-CONTAINING PROTEIN HI_1415"/>
    <property type="match status" value="1"/>
</dbReference>
<sequence length="486" mass="54862">MSHSFKKGLFLLPFLSIMSVFFPVFLGCSKDRYPQKARVSVLTGAHLNLDGSEQDSLHVPYNTELTVTGATGDDYRVTYEGRTGTIGRWYLEIADQPLKTIRYTRGIEGVPLYRSPGGTIITHLANATEVIGTGGLTRTVKRLNSTYLEFWIKVSTPNATGWVDEQQLSSSPVEFYFASIARSGLNLRSGPSLDSSISGLIPYKESGRVLLRQRDTFRIENRKGSWMKVEYNGKQGWVFSGFALIGTDPDFTRSFELATLEYFENLYNRAYEWDSTQAPIPVTAERREQSGYEIYTSREKPPDDGCSADLRTTVFLREPMSQKQYTIQAEDNVSVSSGPLDNMLFARLSHCRCCCPHITEALLVLLPGRLLSYPYQPESHAGAGSCDFGPVYSVHFGQEMRRSTDGRTFYMHLKYPSCALEGPPSVMEMGVVQSEEFVSELFVRMHFNDMQSEPQIDRVFDEGVPESYRAEWDAARPFRQEAQAPY</sequence>
<dbReference type="EMBL" id="JH597773">
    <property type="protein sequence ID" value="EHQ06822.1"/>
    <property type="molecule type" value="Genomic_DNA"/>
</dbReference>
<dbReference type="Proteomes" id="UP000005737">
    <property type="component" value="Unassembled WGS sequence"/>
</dbReference>
<dbReference type="InterPro" id="IPR052354">
    <property type="entry name" value="Cell_Wall_Dynamics_Protein"/>
</dbReference>
<protein>
    <submittedName>
        <fullName evidence="2">SH3 type 3 domain protein</fullName>
    </submittedName>
</protein>
<evidence type="ECO:0000313" key="3">
    <source>
        <dbReference type="Proteomes" id="UP000005737"/>
    </source>
</evidence>
<reference evidence="2 3" key="1">
    <citation type="submission" date="2011-10" db="EMBL/GenBank/DDBJ databases">
        <title>The Improved High-Quality Draft genome of Leptonema illini DSM 21528.</title>
        <authorList>
            <consortium name="US DOE Joint Genome Institute (JGI-PGF)"/>
            <person name="Lucas S."/>
            <person name="Copeland A."/>
            <person name="Lapidus A."/>
            <person name="Glavina del Rio T."/>
            <person name="Dalin E."/>
            <person name="Tice H."/>
            <person name="Bruce D."/>
            <person name="Goodwin L."/>
            <person name="Pitluck S."/>
            <person name="Peters L."/>
            <person name="Mikhailova N."/>
            <person name="Held B."/>
            <person name="Kyrpides N."/>
            <person name="Mavromatis K."/>
            <person name="Ivanova N."/>
            <person name="Markowitz V."/>
            <person name="Cheng J.-F."/>
            <person name="Hugenholtz P."/>
            <person name="Woyke T."/>
            <person name="Wu D."/>
            <person name="Gronow S."/>
            <person name="Wellnitz S."/>
            <person name="Brambilla E.-M."/>
            <person name="Klenk H.-P."/>
            <person name="Eisen J.A."/>
        </authorList>
    </citation>
    <scope>NUCLEOTIDE SEQUENCE [LARGE SCALE GENOMIC DNA]</scope>
    <source>
        <strain evidence="2 3">DSM 21528</strain>
    </source>
</reference>
<name>H2CFX3_9LEPT</name>
<keyword evidence="3" id="KW-1185">Reference proteome</keyword>
<dbReference type="RefSeq" id="WP_002772512.1">
    <property type="nucleotide sequence ID" value="NZ_JH597773.1"/>
</dbReference>